<dbReference type="InterPro" id="IPR007867">
    <property type="entry name" value="GMC_OxRtase_C"/>
</dbReference>
<evidence type="ECO:0000256" key="4">
    <source>
        <dbReference type="ARBA" id="ARBA00022827"/>
    </source>
</evidence>
<proteinExistence type="inferred from homology"/>
<dbReference type="GO" id="GO:0016614">
    <property type="term" value="F:oxidoreductase activity, acting on CH-OH group of donors"/>
    <property type="evidence" value="ECO:0007669"/>
    <property type="project" value="InterPro"/>
</dbReference>
<accession>A0A7J5C329</accession>
<dbReference type="RefSeq" id="WP_158039103.1">
    <property type="nucleotide sequence ID" value="NZ_JACCFV010000001.1"/>
</dbReference>
<feature type="domain" description="Glucose-methanol-choline oxidoreductase N-terminal" evidence="6">
    <location>
        <begin position="248"/>
        <end position="262"/>
    </location>
</feature>
<evidence type="ECO:0000256" key="2">
    <source>
        <dbReference type="ARBA" id="ARBA00010790"/>
    </source>
</evidence>
<feature type="binding site" evidence="5">
    <location>
        <position position="214"/>
    </location>
    <ligand>
        <name>FAD</name>
        <dbReference type="ChEBI" id="CHEBI:57692"/>
    </ligand>
</feature>
<evidence type="ECO:0000313" key="7">
    <source>
        <dbReference type="EMBL" id="KAB1662178.1"/>
    </source>
</evidence>
<comment type="caution">
    <text evidence="7">The sequence shown here is derived from an EMBL/GenBank/DDBJ whole genome shotgun (WGS) entry which is preliminary data.</text>
</comment>
<evidence type="ECO:0000313" key="8">
    <source>
        <dbReference type="Proteomes" id="UP000467240"/>
    </source>
</evidence>
<dbReference type="PROSITE" id="PS00624">
    <property type="entry name" value="GMC_OXRED_2"/>
    <property type="match status" value="1"/>
</dbReference>
<dbReference type="InterPro" id="IPR012132">
    <property type="entry name" value="GMC_OxRdtase"/>
</dbReference>
<name>A0A7J5C329_9MICO</name>
<dbReference type="InterPro" id="IPR000172">
    <property type="entry name" value="GMC_OxRdtase_N"/>
</dbReference>
<evidence type="ECO:0000259" key="6">
    <source>
        <dbReference type="PROSITE" id="PS00624"/>
    </source>
</evidence>
<dbReference type="Proteomes" id="UP000467240">
    <property type="component" value="Unassembled WGS sequence"/>
</dbReference>
<dbReference type="Gene3D" id="3.30.560.10">
    <property type="entry name" value="Glucose Oxidase, domain 3"/>
    <property type="match status" value="1"/>
</dbReference>
<comment type="similarity">
    <text evidence="2">Belongs to the GMC oxidoreductase family.</text>
</comment>
<evidence type="ECO:0000256" key="3">
    <source>
        <dbReference type="ARBA" id="ARBA00022630"/>
    </source>
</evidence>
<protein>
    <submittedName>
        <fullName evidence="7">Oxidoreductase</fullName>
    </submittedName>
</protein>
<dbReference type="Gene3D" id="3.50.50.60">
    <property type="entry name" value="FAD/NAD(P)-binding domain"/>
    <property type="match status" value="1"/>
</dbReference>
<dbReference type="PANTHER" id="PTHR11552:SF147">
    <property type="entry name" value="CHOLINE DEHYDROGENASE, MITOCHONDRIAL"/>
    <property type="match status" value="1"/>
</dbReference>
<dbReference type="SUPFAM" id="SSF54373">
    <property type="entry name" value="FAD-linked reductases, C-terminal domain"/>
    <property type="match status" value="1"/>
</dbReference>
<dbReference type="Pfam" id="PF05199">
    <property type="entry name" value="GMC_oxred_C"/>
    <property type="match status" value="1"/>
</dbReference>
<dbReference type="EMBL" id="WBJZ01000002">
    <property type="protein sequence ID" value="KAB1662178.1"/>
    <property type="molecule type" value="Genomic_DNA"/>
</dbReference>
<comment type="cofactor">
    <cofactor evidence="1 5">
        <name>FAD</name>
        <dbReference type="ChEBI" id="CHEBI:57692"/>
    </cofactor>
</comment>
<organism evidence="7 8">
    <name type="scientific">Pseudoclavibacter chungangensis</name>
    <dbReference type="NCBI Taxonomy" id="587635"/>
    <lineage>
        <taxon>Bacteria</taxon>
        <taxon>Bacillati</taxon>
        <taxon>Actinomycetota</taxon>
        <taxon>Actinomycetes</taxon>
        <taxon>Micrococcales</taxon>
        <taxon>Microbacteriaceae</taxon>
        <taxon>Pseudoclavibacter</taxon>
    </lineage>
</organism>
<evidence type="ECO:0000256" key="1">
    <source>
        <dbReference type="ARBA" id="ARBA00001974"/>
    </source>
</evidence>
<dbReference type="SUPFAM" id="SSF51905">
    <property type="entry name" value="FAD/NAD(P)-binding domain"/>
    <property type="match status" value="1"/>
</dbReference>
<feature type="binding site" evidence="5">
    <location>
        <position position="79"/>
    </location>
    <ligand>
        <name>FAD</name>
        <dbReference type="ChEBI" id="CHEBI:57692"/>
    </ligand>
</feature>
<keyword evidence="4 5" id="KW-0274">FAD</keyword>
<dbReference type="InterPro" id="IPR036188">
    <property type="entry name" value="FAD/NAD-bd_sf"/>
</dbReference>
<keyword evidence="8" id="KW-1185">Reference proteome</keyword>
<dbReference type="PANTHER" id="PTHR11552">
    <property type="entry name" value="GLUCOSE-METHANOL-CHOLINE GMC OXIDOREDUCTASE"/>
    <property type="match status" value="1"/>
</dbReference>
<dbReference type="PIRSF" id="PIRSF000137">
    <property type="entry name" value="Alcohol_oxidase"/>
    <property type="match status" value="1"/>
</dbReference>
<dbReference type="Pfam" id="PF00732">
    <property type="entry name" value="GMC_oxred_N"/>
    <property type="match status" value="1"/>
</dbReference>
<keyword evidence="3" id="KW-0285">Flavoprotein</keyword>
<dbReference type="AlphaFoldDB" id="A0A7J5C329"/>
<feature type="binding site" evidence="5">
    <location>
        <position position="439"/>
    </location>
    <ligand>
        <name>substrate</name>
    </ligand>
</feature>
<evidence type="ECO:0000256" key="5">
    <source>
        <dbReference type="PIRSR" id="PIRSR000137-2"/>
    </source>
</evidence>
<dbReference type="GO" id="GO:0050660">
    <property type="term" value="F:flavin adenine dinucleotide binding"/>
    <property type="evidence" value="ECO:0007669"/>
    <property type="project" value="InterPro"/>
</dbReference>
<dbReference type="OrthoDB" id="9785276at2"/>
<reference evidence="7 8" key="1">
    <citation type="submission" date="2019-09" db="EMBL/GenBank/DDBJ databases">
        <title>Phylogeny of genus Pseudoclavibacter and closely related genus.</title>
        <authorList>
            <person name="Li Y."/>
        </authorList>
    </citation>
    <scope>NUCLEOTIDE SEQUENCE [LARGE SCALE GENOMIC DNA]</scope>
    <source>
        <strain evidence="7 8">DSM 23821</strain>
    </source>
</reference>
<gene>
    <name evidence="7" type="ORF">F8O01_01550</name>
</gene>
<sequence>MTDVIVIDAGSAGSVITRRLLDAGAEVTLLEAGGSDVDPSIQDLGRLGELWGGPNDWNYFTTPQRNAFDRRIHWPRGRVLGGSHSLNASIYVRGAHGDYDRWVREGATGWSWDEVLPVFRRIEHFDGGASEYRGEAGLLDVTTDYPHNPVFEALHDAAVAAGVPANPDYNGATIEGVSWMQLNLRDGERFSSYRAYLRPVQDDPRLTLRTGAWVHRLLFDGGRVTGVEVEIDGTLERLHADEVVLAAGALDSPRVLLHSGIGPAGHLRDVGIDVVVDRSGVGENLHDHLLVPFLVQLDRAWPERQVNEPVAQVHSFTTFREGSDVPDTQPIYFDVPMIAPDGVDLANVLTLQAGLVRPESRGTFRLASADPRERPLMDPNILDEQADVESLRRSMAQIIDIAGQSPLAEAWGARIVFPTPDALDDASLDRHMREWVTTYHHQVGTCRMGTDDGAVVDPTTFRVHGVDGLRVADASIMPSVPSGNTNAPSILIGERASDAIIADGAFGRDA</sequence>